<evidence type="ECO:0000259" key="2">
    <source>
        <dbReference type="PROSITE" id="PS50234"/>
    </source>
</evidence>
<keyword evidence="1" id="KW-0812">Transmembrane</keyword>
<feature type="transmembrane region" description="Helical" evidence="1">
    <location>
        <begin position="77"/>
        <end position="102"/>
    </location>
</feature>
<organism evidence="3 4">
    <name type="scientific">Gemmata obscuriglobus</name>
    <dbReference type="NCBI Taxonomy" id="114"/>
    <lineage>
        <taxon>Bacteria</taxon>
        <taxon>Pseudomonadati</taxon>
        <taxon>Planctomycetota</taxon>
        <taxon>Planctomycetia</taxon>
        <taxon>Gemmatales</taxon>
        <taxon>Gemmataceae</taxon>
        <taxon>Gemmata</taxon>
    </lineage>
</organism>
<dbReference type="SUPFAM" id="SSF53300">
    <property type="entry name" value="vWA-like"/>
    <property type="match status" value="1"/>
</dbReference>
<dbReference type="InterPro" id="IPR002035">
    <property type="entry name" value="VWF_A"/>
</dbReference>
<evidence type="ECO:0000256" key="1">
    <source>
        <dbReference type="SAM" id="Phobius"/>
    </source>
</evidence>
<dbReference type="AlphaFoldDB" id="A0A2Z3GXH2"/>
<proteinExistence type="predicted"/>
<dbReference type="EMBL" id="CP025958">
    <property type="protein sequence ID" value="AWM38088.1"/>
    <property type="molecule type" value="Genomic_DNA"/>
</dbReference>
<dbReference type="Pfam" id="PF13519">
    <property type="entry name" value="VWA_2"/>
    <property type="match status" value="1"/>
</dbReference>
<dbReference type="Proteomes" id="UP000245802">
    <property type="component" value="Chromosome"/>
</dbReference>
<reference evidence="3 4" key="1">
    <citation type="submission" date="2018-01" db="EMBL/GenBank/DDBJ databases">
        <title>G. obscuriglobus.</title>
        <authorList>
            <person name="Franke J."/>
            <person name="Blomberg W."/>
            <person name="Selmecki A."/>
        </authorList>
    </citation>
    <scope>NUCLEOTIDE SEQUENCE [LARGE SCALE GENOMIC DNA]</scope>
    <source>
        <strain evidence="3 4">DSM 5831</strain>
    </source>
</reference>
<keyword evidence="4" id="KW-1185">Reference proteome</keyword>
<dbReference type="CDD" id="cd00198">
    <property type="entry name" value="vWFA"/>
    <property type="match status" value="1"/>
</dbReference>
<dbReference type="Gene3D" id="3.40.50.410">
    <property type="entry name" value="von Willebrand factor, type A domain"/>
    <property type="match status" value="1"/>
</dbReference>
<evidence type="ECO:0000313" key="4">
    <source>
        <dbReference type="Proteomes" id="UP000245802"/>
    </source>
</evidence>
<feature type="transmembrane region" description="Helical" evidence="1">
    <location>
        <begin position="38"/>
        <end position="57"/>
    </location>
</feature>
<dbReference type="PROSITE" id="PS50234">
    <property type="entry name" value="VWFA"/>
    <property type="match status" value="1"/>
</dbReference>
<dbReference type="SMART" id="SM00327">
    <property type="entry name" value="VWA"/>
    <property type="match status" value="1"/>
</dbReference>
<dbReference type="OrthoDB" id="247963at2"/>
<feature type="domain" description="VWFA" evidence="2">
    <location>
        <begin position="117"/>
        <end position="299"/>
    </location>
</feature>
<dbReference type="InterPro" id="IPR036465">
    <property type="entry name" value="vWFA_dom_sf"/>
</dbReference>
<keyword evidence="1" id="KW-1133">Transmembrane helix</keyword>
<accession>A0A2Z3GXH2</accession>
<protein>
    <submittedName>
        <fullName evidence="3">VWA domain-containing protein</fullName>
    </submittedName>
</protein>
<evidence type="ECO:0000313" key="3">
    <source>
        <dbReference type="EMBL" id="AWM38088.1"/>
    </source>
</evidence>
<name>A0A2Z3GXH2_9BACT</name>
<feature type="transmembrane region" description="Helical" evidence="1">
    <location>
        <begin position="318"/>
        <end position="339"/>
    </location>
</feature>
<keyword evidence="1" id="KW-0472">Membrane</keyword>
<dbReference type="KEGG" id="gog:C1280_14540"/>
<sequence length="344" mass="37329">MAPRPSVRRTRQRFGAADRVPAAVECPRAGGPVVTFEYPYALFLLAVPVLLLAWVWLREGRRVALPVDHGPPGRGTGWWVAVSCAESLLPLALAVAVLLCAGPRRLGEPIDKRKLTNIEICVDVSGSMNNPFGRATRYDGAMEAVTAFTSYRQGDAFGLTFFGNEVLHWCPLTTDVSAINCATPFMRPGQLPPWFGGTLIAKALRACKAELIKRPEGDRMIVLITDGDSQDFANGADAEVAEELKAEGITVFAVVIGNDRQFQNPIIRNGSVQTVTARTGGESFEAGDPNALATVFKRIDEMRRAETDKQIASTLDDFRPFCIAGLVLTGLAGFASFGLRYTPW</sequence>
<gene>
    <name evidence="3" type="ORF">C1280_14540</name>
</gene>